<comment type="similarity">
    <text evidence="5">Belongs to the peroxiredoxin-like PRXL2 family. PRXL2A subfamily.</text>
</comment>
<dbReference type="AlphaFoldDB" id="A0A8T0BYG4"/>
<sequence>MAPHKSEIRHCVSAKNRAALSFTVEAQTAVDMWSLSLGAVGAAIAGLFLANTDFFLTKPDFATLEYLEDADLKTTEGDEKVLKARTLWETSGAVIMSEAAELSSLKPQLDKLGVPLYAVVKESIGTEVHDFKPHFDGDIFVDEKRVFYGPMRRKLGGLGFIRLGVWQNFIRAWRSGYEGNMNGEGFILGGVFVIGSGKQGVLLEHREKEFGNKVNIESVMEAAKRIVVQK</sequence>
<dbReference type="GO" id="GO:0016209">
    <property type="term" value="F:antioxidant activity"/>
    <property type="evidence" value="ECO:0007669"/>
    <property type="project" value="UniProtKB-KW"/>
</dbReference>
<dbReference type="EMBL" id="JABFDY010000002">
    <property type="protein sequence ID" value="KAF7710577.1"/>
    <property type="molecule type" value="Genomic_DNA"/>
</dbReference>
<dbReference type="Proteomes" id="UP000606274">
    <property type="component" value="Unassembled WGS sequence"/>
</dbReference>
<evidence type="ECO:0000256" key="3">
    <source>
        <dbReference type="ARBA" id="ARBA00022862"/>
    </source>
</evidence>
<evidence type="ECO:0000256" key="7">
    <source>
        <dbReference type="ARBA" id="ARBA00032058"/>
    </source>
</evidence>
<proteinExistence type="inferred from homology"/>
<evidence type="ECO:0000256" key="6">
    <source>
        <dbReference type="ARBA" id="ARBA00023849"/>
    </source>
</evidence>
<accession>A0A8T0BYG4</accession>
<dbReference type="CDD" id="cd02970">
    <property type="entry name" value="PRX_like2"/>
    <property type="match status" value="1"/>
</dbReference>
<evidence type="ECO:0000313" key="9">
    <source>
        <dbReference type="EMBL" id="KAF7710577.1"/>
    </source>
</evidence>
<keyword evidence="2" id="KW-0963">Cytoplasm</keyword>
<evidence type="ECO:0000256" key="1">
    <source>
        <dbReference type="ARBA" id="ARBA00004496"/>
    </source>
</evidence>
<gene>
    <name evidence="9" type="ORF">HF521_009449</name>
</gene>
<protein>
    <recommendedName>
        <fullName evidence="6">Peroxiredoxin-like 2A</fullName>
    </recommendedName>
    <alternativeName>
        <fullName evidence="8">Peroxiredoxin-like 2 activated in M-CSF stimulated monocytes</fullName>
    </alternativeName>
    <alternativeName>
        <fullName evidence="7">Redox-regulatory protein FAM213A</fullName>
    </alternativeName>
</protein>
<evidence type="ECO:0000256" key="8">
    <source>
        <dbReference type="ARBA" id="ARBA00032129"/>
    </source>
</evidence>
<keyword evidence="3" id="KW-0049">Antioxidant</keyword>
<reference evidence="9" key="1">
    <citation type="submission" date="2020-08" db="EMBL/GenBank/DDBJ databases">
        <title>Chromosome-level assembly of Southern catfish (Silurus meridionalis) provides insights into visual adaptation to the nocturnal and benthic lifestyles.</title>
        <authorList>
            <person name="Zhang Y."/>
            <person name="Wang D."/>
            <person name="Peng Z."/>
        </authorList>
    </citation>
    <scope>NUCLEOTIDE SEQUENCE</scope>
    <source>
        <strain evidence="9">SWU-2019-XX</strain>
        <tissue evidence="9">Muscle</tissue>
    </source>
</reference>
<evidence type="ECO:0000313" key="10">
    <source>
        <dbReference type="Proteomes" id="UP000606274"/>
    </source>
</evidence>
<dbReference type="InterPro" id="IPR032801">
    <property type="entry name" value="PXL2A/B/C"/>
</dbReference>
<dbReference type="PANTHER" id="PTHR28630:SF31">
    <property type="entry name" value="PEROXIREDOXIN-LIKE 2A"/>
    <property type="match status" value="1"/>
</dbReference>
<organism evidence="9 10">
    <name type="scientific">Silurus meridionalis</name>
    <name type="common">Southern catfish</name>
    <name type="synonym">Silurus soldatovi meridionalis</name>
    <dbReference type="NCBI Taxonomy" id="175797"/>
    <lineage>
        <taxon>Eukaryota</taxon>
        <taxon>Metazoa</taxon>
        <taxon>Chordata</taxon>
        <taxon>Craniata</taxon>
        <taxon>Vertebrata</taxon>
        <taxon>Euteleostomi</taxon>
        <taxon>Actinopterygii</taxon>
        <taxon>Neopterygii</taxon>
        <taxon>Teleostei</taxon>
        <taxon>Ostariophysi</taxon>
        <taxon>Siluriformes</taxon>
        <taxon>Siluridae</taxon>
        <taxon>Silurus</taxon>
    </lineage>
</organism>
<comment type="subcellular location">
    <subcellularLocation>
        <location evidence="1">Cytoplasm</location>
    </subcellularLocation>
</comment>
<evidence type="ECO:0000256" key="5">
    <source>
        <dbReference type="ARBA" id="ARBA00023787"/>
    </source>
</evidence>
<keyword evidence="4" id="KW-0676">Redox-active center</keyword>
<dbReference type="GO" id="GO:0005737">
    <property type="term" value="C:cytoplasm"/>
    <property type="evidence" value="ECO:0007669"/>
    <property type="project" value="UniProtKB-SubCell"/>
</dbReference>
<keyword evidence="10" id="KW-1185">Reference proteome</keyword>
<dbReference type="PANTHER" id="PTHR28630">
    <property type="match status" value="1"/>
</dbReference>
<comment type="caution">
    <text evidence="9">The sequence shown here is derived from an EMBL/GenBank/DDBJ whole genome shotgun (WGS) entry which is preliminary data.</text>
</comment>
<dbReference type="Pfam" id="PF13911">
    <property type="entry name" value="AhpC-TSA_2"/>
    <property type="match status" value="1"/>
</dbReference>
<name>A0A8T0BYG4_SILME</name>
<evidence type="ECO:0000256" key="4">
    <source>
        <dbReference type="ARBA" id="ARBA00023284"/>
    </source>
</evidence>
<evidence type="ECO:0000256" key="2">
    <source>
        <dbReference type="ARBA" id="ARBA00022490"/>
    </source>
</evidence>